<dbReference type="Proteomes" id="UP001179614">
    <property type="component" value="Chromosome"/>
</dbReference>
<evidence type="ECO:0000256" key="1">
    <source>
        <dbReference type="SAM" id="MobiDB-lite"/>
    </source>
</evidence>
<gene>
    <name evidence="2" type="ORF">I3J27_26515</name>
</gene>
<name>A0ABY7MG86_9BRAD</name>
<protein>
    <submittedName>
        <fullName evidence="2">Uncharacterized protein</fullName>
    </submittedName>
</protein>
<evidence type="ECO:0000313" key="2">
    <source>
        <dbReference type="EMBL" id="WBL76563.1"/>
    </source>
</evidence>
<keyword evidence="3" id="KW-1185">Reference proteome</keyword>
<accession>A0ABY7MG86</accession>
<feature type="region of interest" description="Disordered" evidence="1">
    <location>
        <begin position="416"/>
        <end position="448"/>
    </location>
</feature>
<organism evidence="2 3">
    <name type="scientific">Bradyrhizobium xenonodulans</name>
    <dbReference type="NCBI Taxonomy" id="2736875"/>
    <lineage>
        <taxon>Bacteria</taxon>
        <taxon>Pseudomonadati</taxon>
        <taxon>Pseudomonadota</taxon>
        <taxon>Alphaproteobacteria</taxon>
        <taxon>Hyphomicrobiales</taxon>
        <taxon>Nitrobacteraceae</taxon>
        <taxon>Bradyrhizobium</taxon>
    </lineage>
</organism>
<sequence length="548" mass="58847">MFPNHHVFPKHFAGHPVIDFLADRFNLDAIRNRMSLPPTQRLATDLSASPHTGGHLGKYYKGFCEYLKEVQESPRYAAALAGDTRERDEIASDVNALVAAAKYALANGHLFANTPREMTLEKANAANEQWFGNWRKYAADNQTQIQQMQETIDQFSNAGQPDAALDFPLLSPTSVLSMAERIQLLNRFKKGGSPISLQFTPVGPVPGLPGLVPPFVDARLPGFIPPSLEGLNKPEGFTPSNPLLTYGLPGFPVPPSDWQGLMQVPPSVAMPPEPQVSQFHSEVGQPLTYLSDRSQVLGPQAPPDQGSALLMGAGVLGVGAMMAPGTQSLGAALLSGLATAALTRPAFSATSSSNNMVADSSVFFNGAAPYNPFAVSPPAQPLGNGWGNFLEQSGSPQSESRVLGSKTERALTFTDRFGNWTDTPTGTVPAQPANVDKVPDTPAPRAVAPEEARRLTRVNESNAGSVFTSGSAPVPYLPSTEFNERFGNWTVPTADGRPPQTSKPISIFADEPSYLVPPPIFGVDGPGSPRNDVEEWFSRWIRPLLRSE</sequence>
<dbReference type="RefSeq" id="WP_270161843.1">
    <property type="nucleotide sequence ID" value="NZ_CP089391.1"/>
</dbReference>
<proteinExistence type="predicted"/>
<evidence type="ECO:0000313" key="3">
    <source>
        <dbReference type="Proteomes" id="UP001179614"/>
    </source>
</evidence>
<reference evidence="2" key="1">
    <citation type="submission" date="2021-12" db="EMBL/GenBank/DDBJ databases">
        <title>Bradyrhizobium xenonodulans sp. nov.</title>
        <authorList>
            <person name="Claassens R."/>
            <person name="Venter S.N."/>
            <person name="Beukes C.W."/>
            <person name="Stepkowski T."/>
            <person name="Steenkamp E.T."/>
        </authorList>
    </citation>
    <scope>NUCLEOTIDE SEQUENCE</scope>
    <source>
        <strain evidence="2">14AB</strain>
    </source>
</reference>
<dbReference type="EMBL" id="CP089391">
    <property type="protein sequence ID" value="WBL76563.1"/>
    <property type="molecule type" value="Genomic_DNA"/>
</dbReference>